<keyword evidence="7" id="KW-1185">Reference proteome</keyword>
<evidence type="ECO:0000313" key="6">
    <source>
        <dbReference type="EMBL" id="PWA31999.1"/>
    </source>
</evidence>
<dbReference type="InterPro" id="IPR057642">
    <property type="entry name" value="TXNDC16_2nd"/>
</dbReference>
<evidence type="ECO:0000259" key="5">
    <source>
        <dbReference type="Pfam" id="PF24510"/>
    </source>
</evidence>
<protein>
    <submittedName>
        <fullName evidence="6">Uncharacterized protein</fullName>
    </submittedName>
</protein>
<dbReference type="AlphaFoldDB" id="A0A315W8A8"/>
<dbReference type="CDD" id="cd02961">
    <property type="entry name" value="PDI_a_family"/>
    <property type="match status" value="1"/>
</dbReference>
<dbReference type="PANTHER" id="PTHR22699:SF1">
    <property type="entry name" value="THIOREDOXIN DOMAIN-CONTAINING PROTEIN 16"/>
    <property type="match status" value="1"/>
</dbReference>
<sequence>MADAVTYGFKPTCFYSSLSRNAFSLKSKMASSDLPPNDPLSPRTHTSQRGQCSLLRIWVCVAAVLLWFSSAGCHEKANMSNRIEITAADFHERLLSGKMMFLYFQQQVSPTISLFLMELEKSAEALQDYGVLVGKVTGALFMMSAPFVVNVTCKKEPIEAYCTDTKQQHRAFLFRGSKEFLRFSLDTVFDVNSIVAEVLFAILHDEVKYVHTDGDLLTLEKAAKGTKDFVLGYVRSLGTQEHRSLMETAYVYGSKYQFILITGGPVLKELGVNESSQLSRVWFVHCRVHGTVMTPVTSERCPLTRMRTALSTLSLHTFLQLMEAPLVSEVFIDPSSVPLPQFPYQLTPQVFLFSHPATKHLDLDTASALAWRLRGLALLLLVHRQSPAVKTPDKYNAAYRLPEKSSEVKYLTLHSLDDVLELFTKQQEEEEEEEEEEDSHSGELDDEVAAEVYRNRGHFLDLDSVTQLTSDNFHSEVAQSGLTVVLFYLKWDAVSMAFLRSFIEVAEKLEDSRVDDIQMCVVDCGEWTYLCAAQPGTAVPFQPITEFPSVLLIQPQQAAQRYTGPLTREALHRFIIMSRMASPLLLSTNEEVTSFLQEVPHPDLAGYRPHKVLGLFRTESQTDLSVFTEAAKLLTGEVLTGLLRDGLVEKWAVEYDVVPPAVLLFPSWGKLSHPSVLPVTSSSKDLLTQIHTTLLQPVPELTVENLPSFLSLGKALLLLFVGEEEDEIGQRQNQALVDQMRGVRTERYLPCWIHLGRTPAGLSVLGSYLGSLPPLPALVLTHLPSGDEVYQYPPNTPILAGSVLQWLQSVEDGTESPAGMLGGDSWPPAFEFYDFLKVMDMQEVDPRPPEEEEVKTEEHLVTKAMPYDRLDCPLLDSFLGIFLEEDDSRTKLKSFEVEEDRTGSSLLLCKVTLDSSLPNMNLLQGKHPPLCARLNASTCTTSRLTGKGEREGEDLQQMSPGPGIKPATAALRTQGLQTWVTLRPTPPQHALVHSVFSLVRPIEDKAAPSDYLLSKLAFTGRQDCTLPINRNVESQTHCWDQTVSSTGGQPVHIVVRDSSTGAWRLSLASVVSLTEPLNFPSRDLQTDKQKKCNTLGESRMKTHGSMMELMERNRRASKSCSWYSSSFCH</sequence>
<dbReference type="SUPFAM" id="SSF52833">
    <property type="entry name" value="Thioredoxin-like"/>
    <property type="match status" value="1"/>
</dbReference>
<feature type="domain" description="TXNDC16 third thioredoxin-like" evidence="5">
    <location>
        <begin position="326"/>
        <end position="418"/>
    </location>
</feature>
<feature type="domain" description="TXNDC16 second thioredoxin-like" evidence="4">
    <location>
        <begin position="200"/>
        <end position="325"/>
    </location>
</feature>
<dbReference type="Pfam" id="PF24509">
    <property type="entry name" value="TXNDC16_2nd"/>
    <property type="match status" value="1"/>
</dbReference>
<evidence type="ECO:0000259" key="2">
    <source>
        <dbReference type="Pfam" id="PF00085"/>
    </source>
</evidence>
<dbReference type="InterPro" id="IPR057639">
    <property type="entry name" value="TXNDC16_N"/>
</dbReference>
<reference evidence="6 7" key="1">
    <citation type="journal article" date="2018" name="G3 (Bethesda)">
        <title>A High-Quality Reference Genome for the Invasive Mosquitofish Gambusia affinis Using a Chicago Library.</title>
        <authorList>
            <person name="Hoffberg S.L."/>
            <person name="Troendle N.J."/>
            <person name="Glenn T.C."/>
            <person name="Mahmud O."/>
            <person name="Louha S."/>
            <person name="Chalopin D."/>
            <person name="Bennetzen J.L."/>
            <person name="Mauricio R."/>
        </authorList>
    </citation>
    <scope>NUCLEOTIDE SEQUENCE [LARGE SCALE GENOMIC DNA]</scope>
    <source>
        <strain evidence="6">NE01/NJP1002.9</strain>
        <tissue evidence="6">Muscle</tissue>
    </source>
</reference>
<feature type="compositionally biased region" description="Acidic residues" evidence="1">
    <location>
        <begin position="428"/>
        <end position="445"/>
    </location>
</feature>
<dbReference type="Gene3D" id="3.40.30.10">
    <property type="entry name" value="Glutaredoxin"/>
    <property type="match status" value="1"/>
</dbReference>
<dbReference type="EMBL" id="NHOQ01000238">
    <property type="protein sequence ID" value="PWA31999.1"/>
    <property type="molecule type" value="Genomic_DNA"/>
</dbReference>
<dbReference type="PANTHER" id="PTHR22699">
    <property type="entry name" value="THIOREDOXIN DOMAIN-CONTAINING PROTEIN 16"/>
    <property type="match status" value="1"/>
</dbReference>
<comment type="caution">
    <text evidence="6">The sequence shown here is derived from an EMBL/GenBank/DDBJ whole genome shotgun (WGS) entry which is preliminary data.</text>
</comment>
<dbReference type="Pfam" id="PF24508">
    <property type="entry name" value="TXNDC16_N"/>
    <property type="match status" value="2"/>
</dbReference>
<feature type="domain" description="TXNDC16 N-terminal" evidence="3">
    <location>
        <begin position="82"/>
        <end position="138"/>
    </location>
</feature>
<evidence type="ECO:0000259" key="4">
    <source>
        <dbReference type="Pfam" id="PF24509"/>
    </source>
</evidence>
<feature type="domain" description="Thioredoxin" evidence="2">
    <location>
        <begin position="465"/>
        <end position="575"/>
    </location>
</feature>
<accession>A0A315W8A8</accession>
<gene>
    <name evidence="6" type="ORF">CCH79_00018842</name>
</gene>
<proteinExistence type="predicted"/>
<dbReference type="InterPro" id="IPR036249">
    <property type="entry name" value="Thioredoxin-like_sf"/>
</dbReference>
<dbReference type="Pfam" id="PF00085">
    <property type="entry name" value="Thioredoxin"/>
    <property type="match status" value="1"/>
</dbReference>
<dbReference type="Pfam" id="PF13848">
    <property type="entry name" value="Thioredoxin_6"/>
    <property type="match status" value="1"/>
</dbReference>
<evidence type="ECO:0000313" key="7">
    <source>
        <dbReference type="Proteomes" id="UP000250572"/>
    </source>
</evidence>
<feature type="region of interest" description="Disordered" evidence="1">
    <location>
        <begin position="426"/>
        <end position="445"/>
    </location>
</feature>
<dbReference type="InterPro" id="IPR057645">
    <property type="entry name" value="TXNDC16_3rd"/>
</dbReference>
<evidence type="ECO:0000259" key="3">
    <source>
        <dbReference type="Pfam" id="PF24508"/>
    </source>
</evidence>
<feature type="domain" description="TXNDC16 N-terminal" evidence="3">
    <location>
        <begin position="148"/>
        <end position="199"/>
    </location>
</feature>
<dbReference type="InterPro" id="IPR013766">
    <property type="entry name" value="Thioredoxin_domain"/>
</dbReference>
<name>A0A315W8A8_GAMAF</name>
<dbReference type="Pfam" id="PF24510">
    <property type="entry name" value="TXNDC16_3rd"/>
    <property type="match status" value="1"/>
</dbReference>
<evidence type="ECO:0000256" key="1">
    <source>
        <dbReference type="SAM" id="MobiDB-lite"/>
    </source>
</evidence>
<organism evidence="6 7">
    <name type="scientific">Gambusia affinis</name>
    <name type="common">Western mosquitofish</name>
    <name type="synonym">Heterandria affinis</name>
    <dbReference type="NCBI Taxonomy" id="33528"/>
    <lineage>
        <taxon>Eukaryota</taxon>
        <taxon>Metazoa</taxon>
        <taxon>Chordata</taxon>
        <taxon>Craniata</taxon>
        <taxon>Vertebrata</taxon>
        <taxon>Euteleostomi</taxon>
        <taxon>Actinopterygii</taxon>
        <taxon>Neopterygii</taxon>
        <taxon>Teleostei</taxon>
        <taxon>Neoteleostei</taxon>
        <taxon>Acanthomorphata</taxon>
        <taxon>Ovalentaria</taxon>
        <taxon>Atherinomorphae</taxon>
        <taxon>Cyprinodontiformes</taxon>
        <taxon>Poeciliidae</taxon>
        <taxon>Poeciliinae</taxon>
        <taxon>Gambusia</taxon>
    </lineage>
</organism>
<dbReference type="Proteomes" id="UP000250572">
    <property type="component" value="Unassembled WGS sequence"/>
</dbReference>
<dbReference type="InterPro" id="IPR040090">
    <property type="entry name" value="TXNDC16"/>
</dbReference>